<reference evidence="1" key="1">
    <citation type="submission" date="2021-02" db="EMBL/GenBank/DDBJ databases">
        <title>Genome analysis of blister spot of apple pathogen from New York area.</title>
        <authorList>
            <person name="Kandel P."/>
            <person name="Hockett K.L."/>
            <person name="Santander R."/>
            <person name="Acimovic S."/>
        </authorList>
    </citation>
    <scope>NUCLEOTIDE SEQUENCE</scope>
    <source>
        <strain evidence="1">PSP1</strain>
    </source>
</reference>
<evidence type="ECO:0000313" key="1">
    <source>
        <dbReference type="EMBL" id="MDH4620750.1"/>
    </source>
</evidence>
<sequence>MTGGCTAETNPIKQTKQGATHFIAQVAPVTKNLTQVHLRAILGRFKYYLQKIAHQHCA</sequence>
<dbReference type="EMBL" id="JAFFRZ010000001">
    <property type="protein sequence ID" value="MDH4620750.1"/>
    <property type="molecule type" value="Genomic_DNA"/>
</dbReference>
<dbReference type="Proteomes" id="UP001162155">
    <property type="component" value="Unassembled WGS sequence"/>
</dbReference>
<evidence type="ECO:0000313" key="2">
    <source>
        <dbReference type="Proteomes" id="UP001162155"/>
    </source>
</evidence>
<comment type="caution">
    <text evidence="1">The sequence shown here is derived from an EMBL/GenBank/DDBJ whole genome shotgun (WGS) entry which is preliminary data.</text>
</comment>
<name>A0AA43IUC3_PSESX</name>
<proteinExistence type="predicted"/>
<protein>
    <submittedName>
        <fullName evidence="1">Uncharacterized protein</fullName>
    </submittedName>
</protein>
<dbReference type="AlphaFoldDB" id="A0AA43IUC3"/>
<gene>
    <name evidence="1" type="ORF">JW322_02890</name>
</gene>
<dbReference type="RefSeq" id="WP_154598131.1">
    <property type="nucleotide sequence ID" value="NZ_JAFFRY010000014.1"/>
</dbReference>
<accession>A0AA43IUC3</accession>
<organism evidence="1 2">
    <name type="scientific">Pseudomonas syringae pv. papulans</name>
    <dbReference type="NCBI Taxonomy" id="83963"/>
    <lineage>
        <taxon>Bacteria</taxon>
        <taxon>Pseudomonadati</taxon>
        <taxon>Pseudomonadota</taxon>
        <taxon>Gammaproteobacteria</taxon>
        <taxon>Pseudomonadales</taxon>
        <taxon>Pseudomonadaceae</taxon>
        <taxon>Pseudomonas</taxon>
        <taxon>Pseudomonas syringae</taxon>
    </lineage>
</organism>